<feature type="domain" description="UspA" evidence="2">
    <location>
        <begin position="173"/>
        <end position="298"/>
    </location>
</feature>
<keyword evidence="4" id="KW-1185">Reference proteome</keyword>
<name>A0ABU2GLG1_9ACTN</name>
<dbReference type="PANTHER" id="PTHR46268:SF6">
    <property type="entry name" value="UNIVERSAL STRESS PROTEIN UP12"/>
    <property type="match status" value="1"/>
</dbReference>
<dbReference type="InterPro" id="IPR006016">
    <property type="entry name" value="UspA"/>
</dbReference>
<feature type="domain" description="UspA" evidence="2">
    <location>
        <begin position="21"/>
        <end position="151"/>
    </location>
</feature>
<dbReference type="SUPFAM" id="SSF52402">
    <property type="entry name" value="Adenine nucleotide alpha hydrolases-like"/>
    <property type="match status" value="2"/>
</dbReference>
<evidence type="ECO:0000313" key="4">
    <source>
        <dbReference type="Proteomes" id="UP001265083"/>
    </source>
</evidence>
<evidence type="ECO:0000259" key="2">
    <source>
        <dbReference type="Pfam" id="PF00582"/>
    </source>
</evidence>
<gene>
    <name evidence="3" type="ORF">RD149_00805</name>
</gene>
<comment type="similarity">
    <text evidence="1">Belongs to the universal stress protein A family.</text>
</comment>
<accession>A0ABU2GLG1</accession>
<reference evidence="3 4" key="1">
    <citation type="submission" date="2023-08" db="EMBL/GenBank/DDBJ databases">
        <title>Bioegradation of LLDPE and BLDPE plastic by marine bacteria from coast plastic debris.</title>
        <authorList>
            <person name="Rong Z."/>
        </authorList>
    </citation>
    <scope>NUCLEOTIDE SEQUENCE [LARGE SCALE GENOMIC DNA]</scope>
    <source>
        <strain evidence="3 4">Z-2</strain>
    </source>
</reference>
<dbReference type="CDD" id="cd00293">
    <property type="entry name" value="USP-like"/>
    <property type="match status" value="2"/>
</dbReference>
<proteinExistence type="inferred from homology"/>
<organism evidence="3 4">
    <name type="scientific">Gordonia westfalica</name>
    <dbReference type="NCBI Taxonomy" id="158898"/>
    <lineage>
        <taxon>Bacteria</taxon>
        <taxon>Bacillati</taxon>
        <taxon>Actinomycetota</taxon>
        <taxon>Actinomycetes</taxon>
        <taxon>Mycobacteriales</taxon>
        <taxon>Gordoniaceae</taxon>
        <taxon>Gordonia</taxon>
    </lineage>
</organism>
<dbReference type="RefSeq" id="WP_310948960.1">
    <property type="nucleotide sequence ID" value="NZ_JAVLUS010000001.1"/>
</dbReference>
<dbReference type="Gene3D" id="3.40.50.620">
    <property type="entry name" value="HUPs"/>
    <property type="match status" value="2"/>
</dbReference>
<protein>
    <submittedName>
        <fullName evidence="3">Universal stress protein</fullName>
    </submittedName>
</protein>
<sequence length="301" mass="31739">MSTETTETPPATDPTTPRLTVGYLATPSGADGVVLAVALARVTGAAIDLVCVVRPVPYDGQPGLAQYQQRIEAQAARWLAEGAALIPEGFPYRTVVAVNDSFTDGLASHAVATESEMIVVGGTGDGLLRRHTLGTISNELVHSSPVPVALAPRGYADRVDAVLDMVTVAVPVKPGTDNPLPFAEKLAERAELDLRLLSLVSLESPFDDDSSRNARTAQITVARELLEKTRAEVNSELDVDVLVADGATLDEALANLPWDANDIVAIGSGHLGSPNRVFLGSTAARILRWTTAPVIVVPKNR</sequence>
<dbReference type="Pfam" id="PF00582">
    <property type="entry name" value="Usp"/>
    <property type="match status" value="2"/>
</dbReference>
<evidence type="ECO:0000313" key="3">
    <source>
        <dbReference type="EMBL" id="MDS1112301.1"/>
    </source>
</evidence>
<dbReference type="EMBL" id="JAVLUS010000001">
    <property type="protein sequence ID" value="MDS1112301.1"/>
    <property type="molecule type" value="Genomic_DNA"/>
</dbReference>
<dbReference type="InterPro" id="IPR014729">
    <property type="entry name" value="Rossmann-like_a/b/a_fold"/>
</dbReference>
<comment type="caution">
    <text evidence="3">The sequence shown here is derived from an EMBL/GenBank/DDBJ whole genome shotgun (WGS) entry which is preliminary data.</text>
</comment>
<dbReference type="PANTHER" id="PTHR46268">
    <property type="entry name" value="STRESS RESPONSE PROTEIN NHAX"/>
    <property type="match status" value="1"/>
</dbReference>
<dbReference type="Proteomes" id="UP001265083">
    <property type="component" value="Unassembled WGS sequence"/>
</dbReference>
<evidence type="ECO:0000256" key="1">
    <source>
        <dbReference type="ARBA" id="ARBA00008791"/>
    </source>
</evidence>